<keyword evidence="1" id="KW-0812">Transmembrane</keyword>
<name>A0A075SJ70_STRSU</name>
<keyword evidence="1" id="KW-0472">Membrane</keyword>
<sequence length="254" mass="28851">MKFLLMNVRRTVFSKKMLLSFLLAFSCILIGNMVAFNGIYKLEGLSLFFAGSTIRGFSPISLVAAVISAIPIADRVIEDSKNHFLRLQLQRTSRIKYIWTLLVTAGISGFLSLFLPYFLLLVANLCLTPYKEIYIGDYQGVFKSIFDSNQLVYSILITIWYGIFGSVFAVFGLASSLAFRQKIVGVFFPCLYMILGGLFFALLDLSFLEPVGIISWGYQFQLNFLLVFLHLLCIFTICLGMILYHFQFRVEDSI</sequence>
<evidence type="ECO:0000256" key="1">
    <source>
        <dbReference type="SAM" id="Phobius"/>
    </source>
</evidence>
<gene>
    <name evidence="2" type="ORF">ID09_09915</name>
</gene>
<accession>A0A075SJ70</accession>
<feature type="transmembrane region" description="Helical" evidence="1">
    <location>
        <begin position="223"/>
        <end position="246"/>
    </location>
</feature>
<reference evidence="2 3" key="1">
    <citation type="journal article" date="2014" name="Genome Announc.">
        <title>Whole-Genome Sequence of Streptococcus suis Serotype 4 Reference Strain 6407.</title>
        <authorList>
            <person name="Wang K."/>
            <person name="Chen J."/>
            <person name="Yao H."/>
            <person name="Lu C."/>
        </authorList>
    </citation>
    <scope>NUCLEOTIDE SEQUENCE [LARGE SCALE GENOMIC DNA]</scope>
    <source>
        <strain evidence="2">6407</strain>
    </source>
</reference>
<keyword evidence="1" id="KW-1133">Transmembrane helix</keyword>
<feature type="transmembrane region" description="Helical" evidence="1">
    <location>
        <begin position="183"/>
        <end position="203"/>
    </location>
</feature>
<dbReference type="Proteomes" id="UP000028185">
    <property type="component" value="Chromosome"/>
</dbReference>
<dbReference type="PATRIC" id="fig|1214179.4.peg.1970"/>
<organism evidence="2 3">
    <name type="scientific">Streptococcus suis 6407</name>
    <dbReference type="NCBI Taxonomy" id="1214179"/>
    <lineage>
        <taxon>Bacteria</taxon>
        <taxon>Bacillati</taxon>
        <taxon>Bacillota</taxon>
        <taxon>Bacilli</taxon>
        <taxon>Lactobacillales</taxon>
        <taxon>Streptococcaceae</taxon>
        <taxon>Streptococcus</taxon>
    </lineage>
</organism>
<protein>
    <submittedName>
        <fullName evidence="2">Membrane protein</fullName>
    </submittedName>
</protein>
<proteinExistence type="predicted"/>
<feature type="transmembrane region" description="Helical" evidence="1">
    <location>
        <begin position="151"/>
        <end position="171"/>
    </location>
</feature>
<evidence type="ECO:0000313" key="3">
    <source>
        <dbReference type="Proteomes" id="UP000028185"/>
    </source>
</evidence>
<evidence type="ECO:0000313" key="2">
    <source>
        <dbReference type="EMBL" id="AIG44324.1"/>
    </source>
</evidence>
<dbReference type="PROSITE" id="PS51257">
    <property type="entry name" value="PROKAR_LIPOPROTEIN"/>
    <property type="match status" value="1"/>
</dbReference>
<dbReference type="RefSeq" id="WP_002938853.1">
    <property type="nucleotide sequence ID" value="NZ_ALLE01000008.1"/>
</dbReference>
<dbReference type="HOGENOM" id="CLU_1093834_0_0_9"/>
<dbReference type="EMBL" id="CP008921">
    <property type="protein sequence ID" value="AIG44324.1"/>
    <property type="molecule type" value="Genomic_DNA"/>
</dbReference>
<feature type="transmembrane region" description="Helical" evidence="1">
    <location>
        <begin position="59"/>
        <end position="77"/>
    </location>
</feature>
<feature type="transmembrane region" description="Helical" evidence="1">
    <location>
        <begin position="97"/>
        <end position="120"/>
    </location>
</feature>
<dbReference type="AlphaFoldDB" id="A0A075SJ70"/>